<dbReference type="AlphaFoldDB" id="A0A8J4D523"/>
<proteinExistence type="inferred from homology"/>
<name>A0A8J4D523_9CHLO</name>
<dbReference type="Proteomes" id="UP000722791">
    <property type="component" value="Unassembled WGS sequence"/>
</dbReference>
<evidence type="ECO:0000256" key="2">
    <source>
        <dbReference type="SAM" id="SignalP"/>
    </source>
</evidence>
<evidence type="ECO:0000313" key="4">
    <source>
        <dbReference type="Proteomes" id="UP000722791"/>
    </source>
</evidence>
<evidence type="ECO:0000313" key="3">
    <source>
        <dbReference type="EMBL" id="GIL95788.1"/>
    </source>
</evidence>
<protein>
    <submittedName>
        <fullName evidence="3">Uncharacterized protein</fullName>
    </submittedName>
</protein>
<dbReference type="EMBL" id="BNCQ01000002">
    <property type="protein sequence ID" value="GIL95788.1"/>
    <property type="molecule type" value="Genomic_DNA"/>
</dbReference>
<organism evidence="3 4">
    <name type="scientific">Volvox reticuliferus</name>
    <dbReference type="NCBI Taxonomy" id="1737510"/>
    <lineage>
        <taxon>Eukaryota</taxon>
        <taxon>Viridiplantae</taxon>
        <taxon>Chlorophyta</taxon>
        <taxon>core chlorophytes</taxon>
        <taxon>Chlorophyceae</taxon>
        <taxon>CS clade</taxon>
        <taxon>Chlamydomonadales</taxon>
        <taxon>Volvocaceae</taxon>
        <taxon>Volvox</taxon>
    </lineage>
</organism>
<keyword evidence="2" id="KW-0732">Signal</keyword>
<accession>A0A8J4D523</accession>
<feature type="signal peptide" evidence="2">
    <location>
        <begin position="1"/>
        <end position="21"/>
    </location>
</feature>
<feature type="chain" id="PRO_5035285849" evidence="2">
    <location>
        <begin position="22"/>
        <end position="293"/>
    </location>
</feature>
<comment type="caution">
    <text evidence="3">The sequence shown here is derived from an EMBL/GenBank/DDBJ whole genome shotgun (WGS) entry which is preliminary data.</text>
</comment>
<dbReference type="InterPro" id="IPR008802">
    <property type="entry name" value="REF"/>
</dbReference>
<reference evidence="3" key="1">
    <citation type="journal article" date="2021" name="Proc. Natl. Acad. Sci. U.S.A.">
        <title>Three genomes in the algal genus Volvox reveal the fate of a haploid sex-determining region after a transition to homothallism.</title>
        <authorList>
            <person name="Yamamoto K."/>
            <person name="Hamaji T."/>
            <person name="Kawai-Toyooka H."/>
            <person name="Matsuzaki R."/>
            <person name="Takahashi F."/>
            <person name="Nishimura Y."/>
            <person name="Kawachi M."/>
            <person name="Noguchi H."/>
            <person name="Minakuchi Y."/>
            <person name="Umen J.G."/>
            <person name="Toyoda A."/>
            <person name="Nozaki H."/>
        </authorList>
    </citation>
    <scope>NUCLEOTIDE SEQUENCE</scope>
    <source>
        <strain evidence="3">NIES-3785</strain>
    </source>
</reference>
<dbReference type="Pfam" id="PF05755">
    <property type="entry name" value="REF"/>
    <property type="match status" value="1"/>
</dbReference>
<gene>
    <name evidence="3" type="ORF">Vretimale_1730</name>
</gene>
<sequence length="293" mass="32254">KGSILSYTFSCTTLVFSTTLALPPSELPQMAEDSKLKRLGFVDTYVHKLANGAAYVEGAYQKVKPLVPKPVQPLLGKVEDAVRTYAPPVLTRASDRAEKLLRTADDKVDYLYLETAKFLSQTRKLTQSNIDTFRAAADEYYKMVKSSAVYLAEKLHHDVSVQGARDRIIMAVDKARALTDPDAAVRAVYEAWQQFTALPPVADLLKKVEPVTQKGFDAFVAAHDALVGSNMYKHSVNLGASTLDWATTTTPYKLGAQYLYPIVQPVADPALEKVTKSTYINATLKYWSPVAAA</sequence>
<feature type="non-terminal residue" evidence="3">
    <location>
        <position position="1"/>
    </location>
</feature>
<comment type="similarity">
    <text evidence="1">Belongs to the REF/SRPP family.</text>
</comment>
<evidence type="ECO:0000256" key="1">
    <source>
        <dbReference type="ARBA" id="ARBA00009737"/>
    </source>
</evidence>